<evidence type="ECO:0000313" key="1">
    <source>
        <dbReference type="EMBL" id="ELW66461.1"/>
    </source>
</evidence>
<sequence length="157" mass="16329">MEAVIEKECSALGGLFQTIISDMKVGRRGRGCGGLRALTSPPRFASSLGQRLAGPCLRRGRPPPAGARRPECHLLTRGSARGSAGSSGWWLLWGCLMSPAISPLIVPGDGTVSFPWGLRAPADWAASGGRVASPADGLYQLDVAMKAACVGELKVCV</sequence>
<organism evidence="1 2">
    <name type="scientific">Tupaia chinensis</name>
    <name type="common">Chinese tree shrew</name>
    <name type="synonym">Tupaia belangeri chinensis</name>
    <dbReference type="NCBI Taxonomy" id="246437"/>
    <lineage>
        <taxon>Eukaryota</taxon>
        <taxon>Metazoa</taxon>
        <taxon>Chordata</taxon>
        <taxon>Craniata</taxon>
        <taxon>Vertebrata</taxon>
        <taxon>Euteleostomi</taxon>
        <taxon>Mammalia</taxon>
        <taxon>Eutheria</taxon>
        <taxon>Euarchontoglires</taxon>
        <taxon>Scandentia</taxon>
        <taxon>Tupaiidae</taxon>
        <taxon>Tupaia</taxon>
    </lineage>
</organism>
<reference evidence="2" key="2">
    <citation type="journal article" date="2013" name="Nat. Commun.">
        <title>Genome of the Chinese tree shrew.</title>
        <authorList>
            <person name="Fan Y."/>
            <person name="Huang Z.Y."/>
            <person name="Cao C.C."/>
            <person name="Chen C.S."/>
            <person name="Chen Y.X."/>
            <person name="Fan D.D."/>
            <person name="He J."/>
            <person name="Hou H.L."/>
            <person name="Hu L."/>
            <person name="Hu X.T."/>
            <person name="Jiang X.T."/>
            <person name="Lai R."/>
            <person name="Lang Y.S."/>
            <person name="Liang B."/>
            <person name="Liao S.G."/>
            <person name="Mu D."/>
            <person name="Ma Y.Y."/>
            <person name="Niu Y.Y."/>
            <person name="Sun X.Q."/>
            <person name="Xia J.Q."/>
            <person name="Xiao J."/>
            <person name="Xiong Z.Q."/>
            <person name="Xu L."/>
            <person name="Yang L."/>
            <person name="Zhang Y."/>
            <person name="Zhao W."/>
            <person name="Zhao X.D."/>
            <person name="Zheng Y.T."/>
            <person name="Zhou J.M."/>
            <person name="Zhu Y.B."/>
            <person name="Zhang G.J."/>
            <person name="Wang J."/>
            <person name="Yao Y.G."/>
        </authorList>
    </citation>
    <scope>NUCLEOTIDE SEQUENCE [LARGE SCALE GENOMIC DNA]</scope>
</reference>
<reference evidence="2" key="1">
    <citation type="submission" date="2012-07" db="EMBL/GenBank/DDBJ databases">
        <title>Genome of the Chinese tree shrew, a rising model animal genetically related to primates.</title>
        <authorList>
            <person name="Zhang G."/>
            <person name="Fan Y."/>
            <person name="Yao Y."/>
            <person name="Huang Z."/>
        </authorList>
    </citation>
    <scope>NUCLEOTIDE SEQUENCE [LARGE SCALE GENOMIC DNA]</scope>
</reference>
<accession>L9KUI0</accession>
<dbReference type="EMBL" id="KB320649">
    <property type="protein sequence ID" value="ELW66461.1"/>
    <property type="molecule type" value="Genomic_DNA"/>
</dbReference>
<dbReference type="InParanoid" id="L9KUI0"/>
<keyword evidence="2" id="KW-1185">Reference proteome</keyword>
<evidence type="ECO:0000313" key="2">
    <source>
        <dbReference type="Proteomes" id="UP000011518"/>
    </source>
</evidence>
<proteinExistence type="predicted"/>
<gene>
    <name evidence="1" type="ORF">TREES_T100005275</name>
</gene>
<protein>
    <submittedName>
        <fullName evidence="1">Metastasis suppressor protein 1</fullName>
    </submittedName>
</protein>
<name>L9KUI0_TUPCH</name>
<dbReference type="Proteomes" id="UP000011518">
    <property type="component" value="Unassembled WGS sequence"/>
</dbReference>
<dbReference type="AlphaFoldDB" id="L9KUI0"/>